<dbReference type="Gramene" id="CDF40844">
    <property type="protein sequence ID" value="CDF40844"/>
    <property type="gene ID" value="CHC_T00007482001"/>
</dbReference>
<dbReference type="GO" id="GO:0035556">
    <property type="term" value="P:intracellular signal transduction"/>
    <property type="evidence" value="ECO:0007669"/>
    <property type="project" value="TreeGrafter"/>
</dbReference>
<gene>
    <name evidence="2" type="ORF">CHC_T00007482001</name>
</gene>
<dbReference type="STRING" id="2769.R7QRS6"/>
<dbReference type="GeneID" id="17318902"/>
<dbReference type="KEGG" id="ccp:CHC_T00007482001"/>
<sequence length="349" mass="40012">MWSKFFATKAKTPEDVVKALRDSLQEGHSQGDPRASRKTHDDVSRAVFSMKVMLFGDASNDVEVKPQHVDELVRLACKGDLLTLIVSNLSMMEFETRKDAVQIFNNLLRRDMEDNPEMSVASKVAEEDGAVLATIVEGYSSGDITLNCGSILRECIRHETLAKLLLESVFFWRFFELVELSDFDVASDAFATFKEALTKHVTISAKFIETNMDRFVESYNALLKSQNYVTRRQSLKLLGEMLRERANYRIMTHYIASPGNLKLIMNLLLDSRKNIQFEAFHVFKIFVANPRKSADIEHILIRNKEKMLAYLTDFLADREDEQFQKERHHILGCIRELPDTEVREDSSAG</sequence>
<evidence type="ECO:0000313" key="2">
    <source>
        <dbReference type="EMBL" id="CDF40844.1"/>
    </source>
</evidence>
<dbReference type="PANTHER" id="PTHR10182">
    <property type="entry name" value="CALCIUM-BINDING PROTEIN 39-RELATED"/>
    <property type="match status" value="1"/>
</dbReference>
<dbReference type="PhylomeDB" id="R7QRS6"/>
<dbReference type="Pfam" id="PF08569">
    <property type="entry name" value="Mo25"/>
    <property type="match status" value="1"/>
</dbReference>
<dbReference type="OMA" id="AYDHKES"/>
<dbReference type="AlphaFoldDB" id="R7QRS6"/>
<protein>
    <submittedName>
        <fullName evidence="2">Uncharacterized protein</fullName>
    </submittedName>
</protein>
<dbReference type="Proteomes" id="UP000012073">
    <property type="component" value="Unassembled WGS sequence"/>
</dbReference>
<evidence type="ECO:0000313" key="3">
    <source>
        <dbReference type="Proteomes" id="UP000012073"/>
    </source>
</evidence>
<comment type="similarity">
    <text evidence="1">Belongs to the Mo25 family.</text>
</comment>
<dbReference type="InterPro" id="IPR011989">
    <property type="entry name" value="ARM-like"/>
</dbReference>
<dbReference type="EMBL" id="HG002260">
    <property type="protein sequence ID" value="CDF40844.1"/>
    <property type="molecule type" value="Genomic_DNA"/>
</dbReference>
<accession>R7QRS6</accession>
<dbReference type="Gene3D" id="1.25.10.10">
    <property type="entry name" value="Leucine-rich Repeat Variant"/>
    <property type="match status" value="1"/>
</dbReference>
<name>R7QRS6_CHOCR</name>
<proteinExistence type="inferred from homology"/>
<dbReference type="RefSeq" id="XP_005711138.1">
    <property type="nucleotide sequence ID" value="XM_005711081.1"/>
</dbReference>
<organism evidence="2 3">
    <name type="scientific">Chondrus crispus</name>
    <name type="common">Carrageen Irish moss</name>
    <name type="synonym">Polymorpha crispa</name>
    <dbReference type="NCBI Taxonomy" id="2769"/>
    <lineage>
        <taxon>Eukaryota</taxon>
        <taxon>Rhodophyta</taxon>
        <taxon>Florideophyceae</taxon>
        <taxon>Rhodymeniophycidae</taxon>
        <taxon>Gigartinales</taxon>
        <taxon>Gigartinaceae</taxon>
        <taxon>Chondrus</taxon>
    </lineage>
</organism>
<evidence type="ECO:0000256" key="1">
    <source>
        <dbReference type="ARBA" id="ARBA00011012"/>
    </source>
</evidence>
<dbReference type="GO" id="GO:0043539">
    <property type="term" value="F:protein serine/threonine kinase activator activity"/>
    <property type="evidence" value="ECO:0007669"/>
    <property type="project" value="TreeGrafter"/>
</dbReference>
<keyword evidence="3" id="KW-1185">Reference proteome</keyword>
<dbReference type="OrthoDB" id="609103at2759"/>
<dbReference type="SUPFAM" id="SSF48371">
    <property type="entry name" value="ARM repeat"/>
    <property type="match status" value="1"/>
</dbReference>
<dbReference type="InterPro" id="IPR016024">
    <property type="entry name" value="ARM-type_fold"/>
</dbReference>
<dbReference type="PANTHER" id="PTHR10182:SF3">
    <property type="entry name" value="PROTEIN MO25"/>
    <property type="match status" value="1"/>
</dbReference>
<reference evidence="3" key="1">
    <citation type="journal article" date="2013" name="Proc. Natl. Acad. Sci. U.S.A.">
        <title>Genome structure and metabolic features in the red seaweed Chondrus crispus shed light on evolution of the Archaeplastida.</title>
        <authorList>
            <person name="Collen J."/>
            <person name="Porcel B."/>
            <person name="Carre W."/>
            <person name="Ball S.G."/>
            <person name="Chaparro C."/>
            <person name="Tonon T."/>
            <person name="Barbeyron T."/>
            <person name="Michel G."/>
            <person name="Noel B."/>
            <person name="Valentin K."/>
            <person name="Elias M."/>
            <person name="Artiguenave F."/>
            <person name="Arun A."/>
            <person name="Aury J.M."/>
            <person name="Barbosa-Neto J.F."/>
            <person name="Bothwell J.H."/>
            <person name="Bouget F.Y."/>
            <person name="Brillet L."/>
            <person name="Cabello-Hurtado F."/>
            <person name="Capella-Gutierrez S."/>
            <person name="Charrier B."/>
            <person name="Cladiere L."/>
            <person name="Cock J.M."/>
            <person name="Coelho S.M."/>
            <person name="Colleoni C."/>
            <person name="Czjzek M."/>
            <person name="Da Silva C."/>
            <person name="Delage L."/>
            <person name="Denoeud F."/>
            <person name="Deschamps P."/>
            <person name="Dittami S.M."/>
            <person name="Gabaldon T."/>
            <person name="Gachon C.M."/>
            <person name="Groisillier A."/>
            <person name="Herve C."/>
            <person name="Jabbari K."/>
            <person name="Katinka M."/>
            <person name="Kloareg B."/>
            <person name="Kowalczyk N."/>
            <person name="Labadie K."/>
            <person name="Leblanc C."/>
            <person name="Lopez P.J."/>
            <person name="McLachlan D.H."/>
            <person name="Meslet-Cladiere L."/>
            <person name="Moustafa A."/>
            <person name="Nehr Z."/>
            <person name="Nyvall Collen P."/>
            <person name="Panaud O."/>
            <person name="Partensky F."/>
            <person name="Poulain J."/>
            <person name="Rensing S.A."/>
            <person name="Rousvoal S."/>
            <person name="Samson G."/>
            <person name="Symeonidi A."/>
            <person name="Weissenbach J."/>
            <person name="Zambounis A."/>
            <person name="Wincker P."/>
            <person name="Boyen C."/>
        </authorList>
    </citation>
    <scope>NUCLEOTIDE SEQUENCE [LARGE SCALE GENOMIC DNA]</scope>
    <source>
        <strain evidence="3">cv. Stackhouse</strain>
    </source>
</reference>
<dbReference type="InterPro" id="IPR013878">
    <property type="entry name" value="Mo25"/>
</dbReference>